<evidence type="ECO:0000256" key="1">
    <source>
        <dbReference type="ARBA" id="ARBA00004123"/>
    </source>
</evidence>
<dbReference type="GO" id="GO:0005635">
    <property type="term" value="C:nuclear envelope"/>
    <property type="evidence" value="ECO:0007669"/>
    <property type="project" value="UniProtKB-ARBA"/>
</dbReference>
<feature type="coiled-coil region" evidence="4">
    <location>
        <begin position="490"/>
        <end position="531"/>
    </location>
</feature>
<protein>
    <recommendedName>
        <fullName evidence="10">Nuclear-pore anchor</fullName>
    </recommendedName>
</protein>
<evidence type="ECO:0000259" key="5">
    <source>
        <dbReference type="Pfam" id="PF07926"/>
    </source>
</evidence>
<name>A0ABC8UF90_9AQUA</name>
<feature type="coiled-coil region" evidence="4">
    <location>
        <begin position="825"/>
        <end position="966"/>
    </location>
</feature>
<dbReference type="InterPro" id="IPR057974">
    <property type="entry name" value="NUA/TPR/MLP1-2-like_dom"/>
</dbReference>
<comment type="subcellular location">
    <subcellularLocation>
        <location evidence="1">Nucleus</location>
    </subcellularLocation>
</comment>
<evidence type="ECO:0000259" key="6">
    <source>
        <dbReference type="Pfam" id="PF25481"/>
    </source>
</evidence>
<proteinExistence type="predicted"/>
<dbReference type="Pfam" id="PF25785">
    <property type="entry name" value="TPR"/>
    <property type="match status" value="1"/>
</dbReference>
<dbReference type="Pfam" id="PF25481">
    <property type="entry name" value="Nucleoprot-TPR"/>
    <property type="match status" value="1"/>
</dbReference>
<dbReference type="AlphaFoldDB" id="A0ABC8UF90"/>
<evidence type="ECO:0008006" key="10">
    <source>
        <dbReference type="Google" id="ProtNLM"/>
    </source>
</evidence>
<sequence>MPLFVTEEEFERCSHDASLVAERADAFIRELYSQLETVKAQADAASITAEQTCSLLEQKYVSLSSEFSNLQSQHSQLNSTLDQRLSELAQLQSDKHQLHLQSMGKDGEVERLSTEASELHKSKRQLIELLEQKDLEISEKNATIKSYLDKIVNLTDSSSLREARLSNVESELARCHASCARLSQEKELIERHNVWLNDELTAKVNSLIELRKNHSELEADMSAKLVDVERKLDESSSSLKWNKDRVRELELKLTSLQEEFCSSKDAAAVTEEHFSAEISTVTKLVELYKESSDEWSKKAGELEGVIKALETHLSQVENDYKERLEKEISARKGIEKEAAGLKEKLGKCEAELESSRKAIELNPLPLSSFTTETWLGSAGADDIEDNRLIAPNIPIGVSGTALAASLLRDGWSLGKMYAKYQEAVDALRHEQLGRKQSQTILERVLYEIEEKAGVILDERAEHEKLVEAYSVVNQKLQYFLSEQDTWQKTIQELQAGLRRHERDYNAAQKEIDDLQKQVTVLLKECRDMQLRCGSASHDQGNNGMTTSVVVLNAESSAEKVISERLLTFKDINGLVEQNVQLRSLVRSLSSQIENKEMELKEKFEQELQIYRDDAASKVNAVLSRAEEQGHMIESLHSSVAMYKKLYEEKHKLHSSSSLQQDAVPDDRRKDIMLLLEGSQEATRKTQEQALERVKCLEEEMAKSRSEMKSLRSERDKLALEANFAQEKLVRFMKEFEHQRDETNAVIARNVEFSQLVVDYQQKLRGGSDSLQAAEELSRKLTMEVSVLKHEKELLRNSEKRACDEVCSLSERVHRLQASLDTIQSAEEVREEARGIERRKQEEYIKKIEREWAEAKKELIEERDNVRTLTRERENAMMNAMRQVEGMGKELANALHAVAAAEARAAVAEDRCSDLEKKIRFSETKVSEKEGELVPSSSSFDEVFVDLHTAKEEIQRLREEAQVNKDHMLQYKSITQVNEAALKEMEVAHENFKVEADKVKKSLGAEVSSLQEQVIQLEVECSLKNNEAASAAARQEEALASAFSEIARLREETAVKMSQIVVMETQISALKDDLETEHQRWRTSQANYERQVILQSETIQELTKTSQALASLQEEASKLRKSADTLKIQNDELKVNFEAEKFMLEESKNKAENKYKDINEQNLILHSRLEALHIKLAEKDRGSSGIFGQDSIHDAGLQNVVNYLRRSKEIAETEICLLKQEKLRLQSQLENAFKAAEIAQASLHAERANSRTLLFTEEEFKSLQLQDSKKHGNY</sequence>
<dbReference type="InterPro" id="IPR012929">
    <property type="entry name" value="Nucleoprot-TPR/MLP1-2_dom"/>
</dbReference>
<evidence type="ECO:0000256" key="3">
    <source>
        <dbReference type="ARBA" id="ARBA00023242"/>
    </source>
</evidence>
<feature type="domain" description="Nucleoprotein TPR/MLP1-2" evidence="5">
    <location>
        <begin position="1044"/>
        <end position="1171"/>
    </location>
</feature>
<keyword evidence="2 4" id="KW-0175">Coiled coil</keyword>
<dbReference type="EMBL" id="CAUOFW020007580">
    <property type="protein sequence ID" value="CAK9179681.1"/>
    <property type="molecule type" value="Genomic_DNA"/>
</dbReference>
<evidence type="ECO:0000313" key="9">
    <source>
        <dbReference type="Proteomes" id="UP001642360"/>
    </source>
</evidence>
<comment type="caution">
    <text evidence="8">The sequence shown here is derived from an EMBL/GenBank/DDBJ whole genome shotgun (WGS) entry which is preliminary data.</text>
</comment>
<feature type="coiled-coil region" evidence="4">
    <location>
        <begin position="299"/>
        <end position="358"/>
    </location>
</feature>
<evidence type="ECO:0000259" key="7">
    <source>
        <dbReference type="Pfam" id="PF25785"/>
    </source>
</evidence>
<evidence type="ECO:0000313" key="8">
    <source>
        <dbReference type="EMBL" id="CAK9179681.1"/>
    </source>
</evidence>
<dbReference type="Proteomes" id="UP001642360">
    <property type="component" value="Unassembled WGS sequence"/>
</dbReference>
<evidence type="ECO:0000256" key="4">
    <source>
        <dbReference type="SAM" id="Coils"/>
    </source>
</evidence>
<feature type="domain" description="Nucleoprotein TPR/MPL1" evidence="6">
    <location>
        <begin position="170"/>
        <end position="249"/>
    </location>
</feature>
<reference evidence="8 9" key="1">
    <citation type="submission" date="2024-02" db="EMBL/GenBank/DDBJ databases">
        <authorList>
            <person name="Vignale AGUSTIN F."/>
            <person name="Sosa J E."/>
            <person name="Modenutti C."/>
        </authorList>
    </citation>
    <scope>NUCLEOTIDE SEQUENCE [LARGE SCALE GENOMIC DNA]</scope>
</reference>
<keyword evidence="3" id="KW-0539">Nucleus</keyword>
<gene>
    <name evidence="8" type="ORF">ILEXP_LOCUS49634</name>
</gene>
<feature type="coiled-coil region" evidence="4">
    <location>
        <begin position="578"/>
        <end position="605"/>
    </location>
</feature>
<keyword evidence="9" id="KW-1185">Reference proteome</keyword>
<dbReference type="PANTHER" id="PTHR18898:SF2">
    <property type="entry name" value="NUCLEOPROTEIN TPR"/>
    <property type="match status" value="1"/>
</dbReference>
<evidence type="ECO:0000256" key="2">
    <source>
        <dbReference type="ARBA" id="ARBA00023054"/>
    </source>
</evidence>
<feature type="coiled-coil region" evidence="4">
    <location>
        <begin position="679"/>
        <end position="727"/>
    </location>
</feature>
<dbReference type="Pfam" id="PF07926">
    <property type="entry name" value="TPR_MLP1_2"/>
    <property type="match status" value="1"/>
</dbReference>
<organism evidence="8 9">
    <name type="scientific">Ilex paraguariensis</name>
    <name type="common">yerba mate</name>
    <dbReference type="NCBI Taxonomy" id="185542"/>
    <lineage>
        <taxon>Eukaryota</taxon>
        <taxon>Viridiplantae</taxon>
        <taxon>Streptophyta</taxon>
        <taxon>Embryophyta</taxon>
        <taxon>Tracheophyta</taxon>
        <taxon>Spermatophyta</taxon>
        <taxon>Magnoliopsida</taxon>
        <taxon>eudicotyledons</taxon>
        <taxon>Gunneridae</taxon>
        <taxon>Pentapetalae</taxon>
        <taxon>asterids</taxon>
        <taxon>campanulids</taxon>
        <taxon>Aquifoliales</taxon>
        <taxon>Aquifoliaceae</taxon>
        <taxon>Ilex</taxon>
    </lineage>
</organism>
<accession>A0ABC8UF90</accession>
<dbReference type="PANTHER" id="PTHR18898">
    <property type="entry name" value="NUCLEOPROTEIN TPR-RELATED"/>
    <property type="match status" value="1"/>
</dbReference>
<dbReference type="InterPro" id="IPR057577">
    <property type="entry name" value="Nucleoprot-TPR/MLP1_dom"/>
</dbReference>
<feature type="domain" description="NUA/TPR/MLP1-2-like" evidence="7">
    <location>
        <begin position="490"/>
        <end position="597"/>
    </location>
</feature>
<feature type="coiled-coil region" evidence="4">
    <location>
        <begin position="999"/>
        <end position="1160"/>
    </location>
</feature>